<gene>
    <name evidence="5" type="ORF">KOR34_14090</name>
</gene>
<dbReference type="Gene3D" id="2.160.20.10">
    <property type="entry name" value="Single-stranded right-handed beta-helix, Pectin lyase-like"/>
    <property type="match status" value="1"/>
</dbReference>
<feature type="signal peptide" evidence="4">
    <location>
        <begin position="1"/>
        <end position="21"/>
    </location>
</feature>
<dbReference type="PANTHER" id="PTHR42970">
    <property type="entry name" value="PECTATE LYASE C-RELATED"/>
    <property type="match status" value="1"/>
</dbReference>
<name>A0A5C5VEP8_9BACT</name>
<evidence type="ECO:0000256" key="2">
    <source>
        <dbReference type="ARBA" id="ARBA00023180"/>
    </source>
</evidence>
<keyword evidence="4" id="KW-0732">Signal</keyword>
<keyword evidence="1" id="KW-0479">Metal-binding</keyword>
<dbReference type="InterPro" id="IPR052063">
    <property type="entry name" value="Polysaccharide_Lyase_1"/>
</dbReference>
<dbReference type="GO" id="GO:0046872">
    <property type="term" value="F:metal ion binding"/>
    <property type="evidence" value="ECO:0007669"/>
    <property type="project" value="UniProtKB-KW"/>
</dbReference>
<proteinExistence type="predicted"/>
<organism evidence="5 6">
    <name type="scientific">Posidoniimonas corsicana</name>
    <dbReference type="NCBI Taxonomy" id="1938618"/>
    <lineage>
        <taxon>Bacteria</taxon>
        <taxon>Pseudomonadati</taxon>
        <taxon>Planctomycetota</taxon>
        <taxon>Planctomycetia</taxon>
        <taxon>Pirellulales</taxon>
        <taxon>Lacipirellulaceae</taxon>
        <taxon>Posidoniimonas</taxon>
    </lineage>
</organism>
<feature type="compositionally biased region" description="Basic and acidic residues" evidence="3">
    <location>
        <begin position="430"/>
        <end position="450"/>
    </location>
</feature>
<comment type="caution">
    <text evidence="5">The sequence shown here is derived from an EMBL/GenBank/DDBJ whole genome shotgun (WGS) entry which is preliminary data.</text>
</comment>
<dbReference type="PANTHER" id="PTHR42970:SF1">
    <property type="entry name" value="PECTATE LYASE C-RELATED"/>
    <property type="match status" value="1"/>
</dbReference>
<dbReference type="AlphaFoldDB" id="A0A5C5VEP8"/>
<dbReference type="SUPFAM" id="SSF51126">
    <property type="entry name" value="Pectin lyase-like"/>
    <property type="match status" value="1"/>
</dbReference>
<evidence type="ECO:0000313" key="6">
    <source>
        <dbReference type="Proteomes" id="UP000316714"/>
    </source>
</evidence>
<dbReference type="InterPro" id="IPR011050">
    <property type="entry name" value="Pectin_lyase_fold/virulence"/>
</dbReference>
<protein>
    <recommendedName>
        <fullName evidence="7">Pectate lyase</fullName>
    </recommendedName>
</protein>
<dbReference type="InterPro" id="IPR012334">
    <property type="entry name" value="Pectin_lyas_fold"/>
</dbReference>
<feature type="chain" id="PRO_5022914139" description="Pectate lyase" evidence="4">
    <location>
        <begin position="22"/>
        <end position="499"/>
    </location>
</feature>
<dbReference type="EMBL" id="SIHJ01000001">
    <property type="protein sequence ID" value="TWT36503.1"/>
    <property type="molecule type" value="Genomic_DNA"/>
</dbReference>
<evidence type="ECO:0000256" key="1">
    <source>
        <dbReference type="ARBA" id="ARBA00022723"/>
    </source>
</evidence>
<evidence type="ECO:0000313" key="5">
    <source>
        <dbReference type="EMBL" id="TWT36503.1"/>
    </source>
</evidence>
<evidence type="ECO:0000256" key="4">
    <source>
        <dbReference type="SAM" id="SignalP"/>
    </source>
</evidence>
<dbReference type="Proteomes" id="UP000316714">
    <property type="component" value="Unassembled WGS sequence"/>
</dbReference>
<keyword evidence="2" id="KW-0325">Glycoprotein</keyword>
<sequence precursor="true">MRLVRVLALSLICVPAFEAKSAPESGMAPPLPPRLPFAIPAFPGAWGGGMFASGGRGGQVLEVTNLDDSGTGSLRAAIEADGPRIVVFRVAGIIHLRSNLSIENPDITIVGQTAPGDGVCIAGASLDVDTHNVILRHLRVRRGVTSGGQGSDNIGGNPNHTIIVDHCSVSWGRDENISLYRNMEPTENPLTGRSETVKHPVRNLTIQYCISSEGMKPGHEFGGTWGGEDATFHHNLFACNTGRNPSIGMGGEFDYRNNVICNWRHRTMDGGDETSLINVINNYYKPGPATNDNMLSTIARIEQRDMYSPGSRWSAGDWYAAAPKRPGKWYVAGNIVEGYPDVTANNWQGMRGPEELARVNTPFEGWPVNQQTAEQAYEEVLGKAGATLPRRDPVDARVVESVRTLEFAHERGIISDPDQVGGYPDYRYDPESVPADTDHDGMPDDWEAGHGLDPNSVADGAQDADGDGYTNVEEFLNQTDPHEKIDYTNLGNNVDVISG</sequence>
<evidence type="ECO:0008006" key="7">
    <source>
        <dbReference type="Google" id="ProtNLM"/>
    </source>
</evidence>
<feature type="region of interest" description="Disordered" evidence="3">
    <location>
        <begin position="430"/>
        <end position="468"/>
    </location>
</feature>
<keyword evidence="6" id="KW-1185">Reference proteome</keyword>
<accession>A0A5C5VEP8</accession>
<dbReference type="RefSeq" id="WP_146563456.1">
    <property type="nucleotide sequence ID" value="NZ_SIHJ01000001.1"/>
</dbReference>
<evidence type="ECO:0000256" key="3">
    <source>
        <dbReference type="SAM" id="MobiDB-lite"/>
    </source>
</evidence>
<dbReference type="OrthoDB" id="228211at2"/>
<reference evidence="5 6" key="1">
    <citation type="submission" date="2019-02" db="EMBL/GenBank/DDBJ databases">
        <title>Deep-cultivation of Planctomycetes and their phenomic and genomic characterization uncovers novel biology.</title>
        <authorList>
            <person name="Wiegand S."/>
            <person name="Jogler M."/>
            <person name="Boedeker C."/>
            <person name="Pinto D."/>
            <person name="Vollmers J."/>
            <person name="Rivas-Marin E."/>
            <person name="Kohn T."/>
            <person name="Peeters S.H."/>
            <person name="Heuer A."/>
            <person name="Rast P."/>
            <person name="Oberbeckmann S."/>
            <person name="Bunk B."/>
            <person name="Jeske O."/>
            <person name="Meyerdierks A."/>
            <person name="Storesund J.E."/>
            <person name="Kallscheuer N."/>
            <person name="Luecker S."/>
            <person name="Lage O.M."/>
            <person name="Pohl T."/>
            <person name="Merkel B.J."/>
            <person name="Hornburger P."/>
            <person name="Mueller R.-W."/>
            <person name="Bruemmer F."/>
            <person name="Labrenz M."/>
            <person name="Spormann A.M."/>
            <person name="Op Den Camp H."/>
            <person name="Overmann J."/>
            <person name="Amann R."/>
            <person name="Jetten M.S.M."/>
            <person name="Mascher T."/>
            <person name="Medema M.H."/>
            <person name="Devos D.P."/>
            <person name="Kaster A.-K."/>
            <person name="Ovreas L."/>
            <person name="Rohde M."/>
            <person name="Galperin M.Y."/>
            <person name="Jogler C."/>
        </authorList>
    </citation>
    <scope>NUCLEOTIDE SEQUENCE [LARGE SCALE GENOMIC DNA]</scope>
    <source>
        <strain evidence="5 6">KOR34</strain>
    </source>
</reference>